<dbReference type="Proteomes" id="UP000663862">
    <property type="component" value="Unassembled WGS sequence"/>
</dbReference>
<name>A0A818TZ41_9BILA</name>
<feature type="region of interest" description="Disordered" evidence="1">
    <location>
        <begin position="43"/>
        <end position="62"/>
    </location>
</feature>
<feature type="region of interest" description="Disordered" evidence="1">
    <location>
        <begin position="1"/>
        <end position="38"/>
    </location>
</feature>
<sequence length="249" mass="28348">MAYQSEEDAKNKNIVNSQPTMEGPNRRSLFRPGTNSNELASIESNRNNVRSHTSSGILANDQNQHEQRNIEYQQNGANGSNGAATTVIAKVTHEVRQALPTLILKLNDRRKKKGKPEDPAQCFAQACDDFEHTIVSHVDDFLDLVMEARPNTNDPEYEAKRRLYIEMVKGATLMMEHMKRTTTDLLTSFRLFIENLWEGICDGKDPQKISDAFAKYVDDYIKAAWAPMLEKLDRMIEEIDGRAKDKESK</sequence>
<dbReference type="EMBL" id="CAJNYU010003648">
    <property type="protein sequence ID" value="CAF3690592.1"/>
    <property type="molecule type" value="Genomic_DNA"/>
</dbReference>
<evidence type="ECO:0000256" key="1">
    <source>
        <dbReference type="SAM" id="MobiDB-lite"/>
    </source>
</evidence>
<reference evidence="2" key="1">
    <citation type="submission" date="2021-02" db="EMBL/GenBank/DDBJ databases">
        <authorList>
            <person name="Nowell W R."/>
        </authorList>
    </citation>
    <scope>NUCLEOTIDE SEQUENCE</scope>
</reference>
<evidence type="ECO:0000313" key="4">
    <source>
        <dbReference type="Proteomes" id="UP000663869"/>
    </source>
</evidence>
<dbReference type="AlphaFoldDB" id="A0A818TZ41"/>
<accession>A0A818TZ41</accession>
<gene>
    <name evidence="2" type="ORF">FME351_LOCUS27029</name>
    <name evidence="3" type="ORF">TSG867_LOCUS23921</name>
</gene>
<protein>
    <submittedName>
        <fullName evidence="2">Uncharacterized protein</fullName>
    </submittedName>
</protein>
<evidence type="ECO:0000313" key="3">
    <source>
        <dbReference type="EMBL" id="CAF4540244.1"/>
    </source>
</evidence>
<organism evidence="2 4">
    <name type="scientific">Rotaria socialis</name>
    <dbReference type="NCBI Taxonomy" id="392032"/>
    <lineage>
        <taxon>Eukaryota</taxon>
        <taxon>Metazoa</taxon>
        <taxon>Spiralia</taxon>
        <taxon>Gnathifera</taxon>
        <taxon>Rotifera</taxon>
        <taxon>Eurotatoria</taxon>
        <taxon>Bdelloidea</taxon>
        <taxon>Philodinida</taxon>
        <taxon>Philodinidae</taxon>
        <taxon>Rotaria</taxon>
    </lineage>
</organism>
<evidence type="ECO:0000313" key="2">
    <source>
        <dbReference type="EMBL" id="CAF3690592.1"/>
    </source>
</evidence>
<comment type="caution">
    <text evidence="2">The sequence shown here is derived from an EMBL/GenBank/DDBJ whole genome shotgun (WGS) entry which is preliminary data.</text>
</comment>
<dbReference type="Proteomes" id="UP000663869">
    <property type="component" value="Unassembled WGS sequence"/>
</dbReference>
<dbReference type="EMBL" id="CAJOBQ010002120">
    <property type="protein sequence ID" value="CAF4540244.1"/>
    <property type="molecule type" value="Genomic_DNA"/>
</dbReference>
<proteinExistence type="predicted"/>